<comment type="cofactor">
    <cofactor evidence="1">
        <name>adenosylcob(III)alamin</name>
        <dbReference type="ChEBI" id="CHEBI:18408"/>
    </cofactor>
</comment>
<accession>A0A1N6S103</accession>
<dbReference type="PANTHER" id="PTHR43371:SF1">
    <property type="entry name" value="RIBONUCLEOSIDE-DIPHOSPHATE REDUCTASE"/>
    <property type="match status" value="1"/>
</dbReference>
<dbReference type="Pfam" id="PF03477">
    <property type="entry name" value="ATP-cone"/>
    <property type="match status" value="1"/>
</dbReference>
<feature type="domain" description="ATP-cone" evidence="9">
    <location>
        <begin position="33"/>
        <end position="123"/>
    </location>
</feature>
<keyword evidence="2" id="KW-0846">Cobalamin</keyword>
<sequence length="765" mass="86836">MVYNMATHERKTMKDKQPNPDVIASSRQDQLPVRVTKRDGRQVDFDADRILRALERCFEGVHRQSRTPLTELTSQVVNVVAAKFSEPSVEQIQDVVEMVLQAAGEYEAAKAYILYRAEHEKLRRQRPVPQEVQDAVAASDAYFPTAIQKFQFYDKYSRYNYDLGRRETWIETVDRAVEYLKTLSQERLEQKDYDRLRQGILEMKVMPSMRLLAMAGAPAERNNIAIYNCSYLPVDALDSFVEALIISMNGCGVGYSVERRYIECLPRVLRQTGVHRGALVVQDTSEGWADALRSGLDAWFAGEDITFDFSRVRPAGAPLRIKGGSASGPEPLRVMLNFARERILARQGGFITSVDAHDIMCAVGGAAVSGGVRRTAMISLFDYDDQEMRHCKDGDFWHHNSQRWNANNSAVWPNRELSQEEVATFVLDMVRSGRGEPGIFNRRAALESRPPRRKEAEFGTNPCGEIVLRPFQFCNLSSAIAREEDTFETLKEKVELATIIGTIQSMATNFPGLRPQWQENCQEERLLGVDLNGQMDSPACQDPDVQSRLRYVAVETNRRYAKKLGINQSVAVTTVKPSGNSSQLMNSASGIHARWASYYIRNVRVGAHTPIFHALRDEGVPMDPENGQTVDNATTWVAHFPVKSPDSAVTRHSSTALEQCAYWLQNKVHYTEHNPSVTITYRPDEVIDIIKWIWEHQDKLGGMAFLPASDAQYEQMPYVEITQEEYERLERTFPDIDFSRIYRYEDRDYTTAAQELACLAGSCEI</sequence>
<evidence type="ECO:0000256" key="6">
    <source>
        <dbReference type="ARBA" id="ARBA00023285"/>
    </source>
</evidence>
<evidence type="ECO:0000313" key="10">
    <source>
        <dbReference type="EMBL" id="SIQ34636.1"/>
    </source>
</evidence>
<keyword evidence="4 7" id="KW-0067">ATP-binding</keyword>
<keyword evidence="3 7" id="KW-0547">Nucleotide-binding</keyword>
<dbReference type="PANTHER" id="PTHR43371">
    <property type="entry name" value="VITAMIN B12-DEPENDENT RIBONUCLEOTIDE REDUCTASE"/>
    <property type="match status" value="1"/>
</dbReference>
<feature type="region of interest" description="Disordered" evidence="8">
    <location>
        <begin position="1"/>
        <end position="22"/>
    </location>
</feature>
<evidence type="ECO:0000313" key="11">
    <source>
        <dbReference type="Proteomes" id="UP000186400"/>
    </source>
</evidence>
<dbReference type="STRING" id="159291.SAMN05920897_10789"/>
<reference evidence="11" key="1">
    <citation type="submission" date="2017-01" db="EMBL/GenBank/DDBJ databases">
        <authorList>
            <person name="Varghese N."/>
            <person name="Submissions S."/>
        </authorList>
    </citation>
    <scope>NUCLEOTIDE SEQUENCE [LARGE SCALE GENOMIC DNA]</scope>
    <source>
        <strain evidence="11">ASpG1</strain>
    </source>
</reference>
<name>A0A1N6S103_9SPIO</name>
<evidence type="ECO:0000256" key="2">
    <source>
        <dbReference type="ARBA" id="ARBA00022628"/>
    </source>
</evidence>
<dbReference type="Pfam" id="PF17975">
    <property type="entry name" value="RNR_Alpha"/>
    <property type="match status" value="1"/>
</dbReference>
<feature type="compositionally biased region" description="Basic and acidic residues" evidence="8">
    <location>
        <begin position="7"/>
        <end position="18"/>
    </location>
</feature>
<proteinExistence type="predicted"/>
<dbReference type="InterPro" id="IPR005144">
    <property type="entry name" value="ATP-cone_dom"/>
</dbReference>
<evidence type="ECO:0000259" key="9">
    <source>
        <dbReference type="PROSITE" id="PS51161"/>
    </source>
</evidence>
<dbReference type="Gene3D" id="3.20.70.20">
    <property type="match status" value="2"/>
</dbReference>
<evidence type="ECO:0000256" key="7">
    <source>
        <dbReference type="PROSITE-ProRule" id="PRU00492"/>
    </source>
</evidence>
<keyword evidence="11" id="KW-1185">Reference proteome</keyword>
<evidence type="ECO:0000256" key="3">
    <source>
        <dbReference type="ARBA" id="ARBA00022741"/>
    </source>
</evidence>
<evidence type="ECO:0000256" key="4">
    <source>
        <dbReference type="ARBA" id="ARBA00022840"/>
    </source>
</evidence>
<gene>
    <name evidence="10" type="ORF">SAMN05920897_10789</name>
</gene>
<dbReference type="EMBL" id="FTMS01000007">
    <property type="protein sequence ID" value="SIQ34636.1"/>
    <property type="molecule type" value="Genomic_DNA"/>
</dbReference>
<dbReference type="InterPro" id="IPR040763">
    <property type="entry name" value="RNR_alpha_hel"/>
</dbReference>
<dbReference type="PROSITE" id="PS51161">
    <property type="entry name" value="ATP_CONE"/>
    <property type="match status" value="1"/>
</dbReference>
<dbReference type="AlphaFoldDB" id="A0A1N6S103"/>
<evidence type="ECO:0000256" key="8">
    <source>
        <dbReference type="SAM" id="MobiDB-lite"/>
    </source>
</evidence>
<dbReference type="InterPro" id="IPR050862">
    <property type="entry name" value="RdRp_reductase_class-2"/>
</dbReference>
<dbReference type="GO" id="GO:0004748">
    <property type="term" value="F:ribonucleoside-diphosphate reductase activity, thioredoxin disulfide as acceptor"/>
    <property type="evidence" value="ECO:0007669"/>
    <property type="project" value="TreeGrafter"/>
</dbReference>
<dbReference type="GO" id="GO:0005524">
    <property type="term" value="F:ATP binding"/>
    <property type="evidence" value="ECO:0007669"/>
    <property type="project" value="UniProtKB-UniRule"/>
</dbReference>
<keyword evidence="5" id="KW-0560">Oxidoreductase</keyword>
<protein>
    <submittedName>
        <fullName evidence="10">Ribonucleoside-diphosphate reductase alpha chain</fullName>
    </submittedName>
</protein>
<dbReference type="GO" id="GO:0031419">
    <property type="term" value="F:cobalamin binding"/>
    <property type="evidence" value="ECO:0007669"/>
    <property type="project" value="UniProtKB-KW"/>
</dbReference>
<dbReference type="SUPFAM" id="SSF51998">
    <property type="entry name" value="PFL-like glycyl radical enzymes"/>
    <property type="match status" value="1"/>
</dbReference>
<organism evidence="10 11">
    <name type="scientific">Alkalispirochaeta americana</name>
    <dbReference type="NCBI Taxonomy" id="159291"/>
    <lineage>
        <taxon>Bacteria</taxon>
        <taxon>Pseudomonadati</taxon>
        <taxon>Spirochaetota</taxon>
        <taxon>Spirochaetia</taxon>
        <taxon>Spirochaetales</taxon>
        <taxon>Spirochaetaceae</taxon>
        <taxon>Alkalispirochaeta</taxon>
    </lineage>
</organism>
<evidence type="ECO:0000256" key="1">
    <source>
        <dbReference type="ARBA" id="ARBA00001922"/>
    </source>
</evidence>
<evidence type="ECO:0000256" key="5">
    <source>
        <dbReference type="ARBA" id="ARBA00023002"/>
    </source>
</evidence>
<dbReference type="Proteomes" id="UP000186400">
    <property type="component" value="Unassembled WGS sequence"/>
</dbReference>
<keyword evidence="6" id="KW-0170">Cobalt</keyword>